<feature type="domain" description="HTH cro/C1-type" evidence="1">
    <location>
        <begin position="18"/>
        <end position="73"/>
    </location>
</feature>
<comment type="caution">
    <text evidence="2">The sequence shown here is derived from an EMBL/GenBank/DDBJ whole genome shotgun (WGS) entry which is preliminary data.</text>
</comment>
<evidence type="ECO:0000313" key="2">
    <source>
        <dbReference type="EMBL" id="PWJ29372.1"/>
    </source>
</evidence>
<dbReference type="Proteomes" id="UP000245845">
    <property type="component" value="Unassembled WGS sequence"/>
</dbReference>
<proteinExistence type="predicted"/>
<dbReference type="InterPro" id="IPR001387">
    <property type="entry name" value="Cro/C1-type_HTH"/>
</dbReference>
<dbReference type="PROSITE" id="PS50943">
    <property type="entry name" value="HTH_CROC1"/>
    <property type="match status" value="1"/>
</dbReference>
<evidence type="ECO:0000259" key="1">
    <source>
        <dbReference type="PROSITE" id="PS50943"/>
    </source>
</evidence>
<dbReference type="RefSeq" id="WP_109731223.1">
    <property type="nucleotide sequence ID" value="NZ_BAAACK010000026.1"/>
</dbReference>
<dbReference type="OrthoDB" id="9812495at2"/>
<dbReference type="EMBL" id="QGDL01000006">
    <property type="protein sequence ID" value="PWJ29372.1"/>
    <property type="molecule type" value="Genomic_DNA"/>
</dbReference>
<dbReference type="InterPro" id="IPR010982">
    <property type="entry name" value="Lambda_DNA-bd_dom_sf"/>
</dbReference>
<evidence type="ECO:0000313" key="3">
    <source>
        <dbReference type="Proteomes" id="UP000245845"/>
    </source>
</evidence>
<dbReference type="CDD" id="cd00093">
    <property type="entry name" value="HTH_XRE"/>
    <property type="match status" value="1"/>
</dbReference>
<keyword evidence="3" id="KW-1185">Reference proteome</keyword>
<dbReference type="Gene3D" id="1.10.260.40">
    <property type="entry name" value="lambda repressor-like DNA-binding domains"/>
    <property type="match status" value="1"/>
</dbReference>
<dbReference type="GO" id="GO:0003677">
    <property type="term" value="F:DNA binding"/>
    <property type="evidence" value="ECO:0007669"/>
    <property type="project" value="InterPro"/>
</dbReference>
<organism evidence="2 3">
    <name type="scientific">Faecalicatena orotica</name>
    <dbReference type="NCBI Taxonomy" id="1544"/>
    <lineage>
        <taxon>Bacteria</taxon>
        <taxon>Bacillati</taxon>
        <taxon>Bacillota</taxon>
        <taxon>Clostridia</taxon>
        <taxon>Lachnospirales</taxon>
        <taxon>Lachnospiraceae</taxon>
        <taxon>Faecalicatena</taxon>
    </lineage>
</organism>
<accession>A0A2Y9BJD1</accession>
<sequence>MKGNEYPGINMVRTGNWLRFICRSRNIAVKDLCSLLRLGSPQSIYGWFAGRTLPSLDNFYALSQIFCTTLDELIVNQAEAIPSNFCKKVGPQNARFVRYRIKFAL</sequence>
<dbReference type="AlphaFoldDB" id="A0A2Y9BJD1"/>
<dbReference type="SUPFAM" id="SSF47413">
    <property type="entry name" value="lambda repressor-like DNA-binding domains"/>
    <property type="match status" value="1"/>
</dbReference>
<name>A0A2Y9BJD1_9FIRM</name>
<protein>
    <recommendedName>
        <fullName evidence="1">HTH cro/C1-type domain-containing protein</fullName>
    </recommendedName>
</protein>
<gene>
    <name evidence="2" type="ORF">A8806_106109</name>
</gene>
<reference evidence="2 3" key="1">
    <citation type="submission" date="2018-05" db="EMBL/GenBank/DDBJ databases">
        <title>The Hungate 1000. A catalogue of reference genomes from the rumen microbiome.</title>
        <authorList>
            <person name="Kelly W."/>
        </authorList>
    </citation>
    <scope>NUCLEOTIDE SEQUENCE [LARGE SCALE GENOMIC DNA]</scope>
    <source>
        <strain evidence="2 3">NLAE-zl-C242</strain>
    </source>
</reference>